<feature type="transmembrane region" description="Helical" evidence="1">
    <location>
        <begin position="69"/>
        <end position="96"/>
    </location>
</feature>
<accession>A0A7I4YPL8</accession>
<reference evidence="3" key="1">
    <citation type="submission" date="2020-12" db="UniProtKB">
        <authorList>
            <consortium name="WormBaseParasite"/>
        </authorList>
    </citation>
    <scope>IDENTIFICATION</scope>
    <source>
        <strain evidence="3">MHco3</strain>
    </source>
</reference>
<evidence type="ECO:0000313" key="2">
    <source>
        <dbReference type="Proteomes" id="UP000025227"/>
    </source>
</evidence>
<organism evidence="2 3">
    <name type="scientific">Haemonchus contortus</name>
    <name type="common">Barber pole worm</name>
    <dbReference type="NCBI Taxonomy" id="6289"/>
    <lineage>
        <taxon>Eukaryota</taxon>
        <taxon>Metazoa</taxon>
        <taxon>Ecdysozoa</taxon>
        <taxon>Nematoda</taxon>
        <taxon>Chromadorea</taxon>
        <taxon>Rhabditida</taxon>
        <taxon>Rhabditina</taxon>
        <taxon>Rhabditomorpha</taxon>
        <taxon>Strongyloidea</taxon>
        <taxon>Trichostrongylidae</taxon>
        <taxon>Haemonchus</taxon>
    </lineage>
</organism>
<feature type="transmembrane region" description="Helical" evidence="1">
    <location>
        <begin position="166"/>
        <end position="187"/>
    </location>
</feature>
<feature type="transmembrane region" description="Helical" evidence="1">
    <location>
        <begin position="37"/>
        <end position="57"/>
    </location>
</feature>
<dbReference type="Gene3D" id="1.20.1070.10">
    <property type="entry name" value="Rhodopsin 7-helix transmembrane proteins"/>
    <property type="match status" value="1"/>
</dbReference>
<dbReference type="PANTHER" id="PTHR31552">
    <property type="entry name" value="SERPENTINE RECEPTOR CLASS GAMMA"/>
    <property type="match status" value="1"/>
</dbReference>
<evidence type="ECO:0000256" key="1">
    <source>
        <dbReference type="SAM" id="Phobius"/>
    </source>
</evidence>
<dbReference type="Proteomes" id="UP000025227">
    <property type="component" value="Unplaced"/>
</dbReference>
<name>A0A7I4YPL8_HAECO</name>
<dbReference type="AlphaFoldDB" id="A0A7I4YPL8"/>
<proteinExistence type="predicted"/>
<keyword evidence="1" id="KW-0472">Membrane</keyword>
<keyword evidence="1" id="KW-0812">Transmembrane</keyword>
<dbReference type="SUPFAM" id="SSF81321">
    <property type="entry name" value="Family A G protein-coupled receptor-like"/>
    <property type="match status" value="1"/>
</dbReference>
<dbReference type="InterPro" id="IPR019426">
    <property type="entry name" value="7TM_GPCR_serpentine_rcpt_Srv"/>
</dbReference>
<feature type="transmembrane region" description="Helical" evidence="1">
    <location>
        <begin position="6"/>
        <end position="25"/>
    </location>
</feature>
<evidence type="ECO:0000313" key="3">
    <source>
        <dbReference type="WBParaSite" id="HCON_00118535-00001"/>
    </source>
</evidence>
<sequence length="212" mass="23861">MFNVPQTVAEVLIVIIYIFVILTIVTSKLETFKNAFFIIFVATGSADVTSLLASMIVRSNREFDLGKEYRHIVLFAVFVMGYTFIAHMIGNLLIAINRFSALCLMQKYDEIWSRKNVMIAIVVQYLISSLACIQIILSDSICDWNDDGICILKGLGKQTDQIGKGLHAGFSIIYAAVSLSVNVRLVFEWYRKSWNGSGPKPNEKIVHCSYTQ</sequence>
<dbReference type="WBParaSite" id="HCON_00118535-00001">
    <property type="protein sequence ID" value="HCON_00118535-00001"/>
    <property type="gene ID" value="HCON_00118535"/>
</dbReference>
<dbReference type="OrthoDB" id="5798218at2759"/>
<feature type="transmembrane region" description="Helical" evidence="1">
    <location>
        <begin position="117"/>
        <end position="137"/>
    </location>
</feature>
<dbReference type="Pfam" id="PF10323">
    <property type="entry name" value="7TM_GPCR_Srv"/>
    <property type="match status" value="1"/>
</dbReference>
<protein>
    <submittedName>
        <fullName evidence="3">G_PROTEIN_RECEP_F1_2 domain-containing protein</fullName>
    </submittedName>
</protein>
<keyword evidence="1" id="KW-1133">Transmembrane helix</keyword>
<keyword evidence="2" id="KW-1185">Reference proteome</keyword>